<accession>A0AAD4SY34</accession>
<protein>
    <recommendedName>
        <fullName evidence="4">Glycine-rich protein</fullName>
    </recommendedName>
</protein>
<organism evidence="2 3">
    <name type="scientific">Papaver atlanticum</name>
    <dbReference type="NCBI Taxonomy" id="357466"/>
    <lineage>
        <taxon>Eukaryota</taxon>
        <taxon>Viridiplantae</taxon>
        <taxon>Streptophyta</taxon>
        <taxon>Embryophyta</taxon>
        <taxon>Tracheophyta</taxon>
        <taxon>Spermatophyta</taxon>
        <taxon>Magnoliopsida</taxon>
        <taxon>Ranunculales</taxon>
        <taxon>Papaveraceae</taxon>
        <taxon>Papaveroideae</taxon>
        <taxon>Papaver</taxon>
    </lineage>
</organism>
<feature type="signal peptide" evidence="1">
    <location>
        <begin position="1"/>
        <end position="25"/>
    </location>
</feature>
<evidence type="ECO:0008006" key="4">
    <source>
        <dbReference type="Google" id="ProtNLM"/>
    </source>
</evidence>
<name>A0AAD4SY34_9MAGN</name>
<dbReference type="AlphaFoldDB" id="A0AAD4SY34"/>
<keyword evidence="3" id="KW-1185">Reference proteome</keyword>
<keyword evidence="1" id="KW-0732">Signal</keyword>
<dbReference type="Proteomes" id="UP001202328">
    <property type="component" value="Unassembled WGS sequence"/>
</dbReference>
<dbReference type="PANTHER" id="PTHR34789">
    <property type="entry name" value="EXPRESSED PROTEIN"/>
    <property type="match status" value="1"/>
</dbReference>
<gene>
    <name evidence="2" type="ORF">MKW98_024038</name>
</gene>
<proteinExistence type="predicted"/>
<dbReference type="EMBL" id="JAJJMB010007708">
    <property type="protein sequence ID" value="KAI3928437.1"/>
    <property type="molecule type" value="Genomic_DNA"/>
</dbReference>
<comment type="caution">
    <text evidence="2">The sequence shown here is derived from an EMBL/GenBank/DDBJ whole genome shotgun (WGS) entry which is preliminary data.</text>
</comment>
<feature type="chain" id="PRO_5042200322" description="Glycine-rich protein" evidence="1">
    <location>
        <begin position="26"/>
        <end position="166"/>
    </location>
</feature>
<dbReference type="PANTHER" id="PTHR34789:SF1">
    <property type="entry name" value="EXPRESSED PROTEIN"/>
    <property type="match status" value="1"/>
</dbReference>
<evidence type="ECO:0000256" key="1">
    <source>
        <dbReference type="SAM" id="SignalP"/>
    </source>
</evidence>
<reference evidence="2" key="1">
    <citation type="submission" date="2022-04" db="EMBL/GenBank/DDBJ databases">
        <title>A functionally conserved STORR gene fusion in Papaver species that diverged 16.8 million years ago.</title>
        <authorList>
            <person name="Catania T."/>
        </authorList>
    </citation>
    <scope>NUCLEOTIDE SEQUENCE</scope>
    <source>
        <strain evidence="2">S-188037</strain>
    </source>
</reference>
<evidence type="ECO:0000313" key="2">
    <source>
        <dbReference type="EMBL" id="KAI3928437.1"/>
    </source>
</evidence>
<sequence length="166" mass="17450">MHSVTINFLVAVLFITVTTITTTNASGNQEANLGFMEDVKNPRFQKRNNKFHQETSNGGGQGVSFGPAGDFEIPGFGKGWGSDGVIGSGYGAGYGSPTGGYSKGGVIRPIVVCKQRGPCYHKKVICPAKCSTFYSQSGKHHGAESADAGSGRCTIDCKLKCIIAFC</sequence>
<evidence type="ECO:0000313" key="3">
    <source>
        <dbReference type="Proteomes" id="UP001202328"/>
    </source>
</evidence>